<dbReference type="GO" id="GO:0000813">
    <property type="term" value="C:ESCRT I complex"/>
    <property type="evidence" value="ECO:0007669"/>
    <property type="project" value="UniProtKB-UniRule"/>
</dbReference>
<dbReference type="SUPFAM" id="SSF140111">
    <property type="entry name" value="Endosomal sorting complex assembly domain"/>
    <property type="match status" value="1"/>
</dbReference>
<dbReference type="InterPro" id="IPR017898">
    <property type="entry name" value="VPS28_N"/>
</dbReference>
<evidence type="ECO:0000256" key="4">
    <source>
        <dbReference type="ARBA" id="ARBA00022927"/>
    </source>
</evidence>
<evidence type="ECO:0000259" key="8">
    <source>
        <dbReference type="PROSITE" id="PS51313"/>
    </source>
</evidence>
<dbReference type="AlphaFoldDB" id="A0A1X7U0N2"/>
<keyword evidence="2 5" id="KW-0813">Transport</keyword>
<keyword evidence="4 5" id="KW-0653">Protein transport</keyword>
<protein>
    <recommendedName>
        <fullName evidence="5">Vacuolar protein sorting-associated protein 28 homolog</fullName>
    </recommendedName>
</protein>
<proteinExistence type="inferred from homology"/>
<dbReference type="Gene3D" id="1.20.1440.200">
    <property type="match status" value="1"/>
</dbReference>
<name>A0A1X7U0N2_AMPQE</name>
<comment type="function">
    <text evidence="5">Component of the ESCRT-I complex (endosomal sorting complex required for transport I), a regulator of vesicular trafficking process.</text>
</comment>
<dbReference type="InterPro" id="IPR037202">
    <property type="entry name" value="ESCRT_assembly_dom"/>
</dbReference>
<dbReference type="Gene3D" id="1.20.120.1130">
    <property type="match status" value="1"/>
</dbReference>
<dbReference type="SUPFAM" id="SSF140427">
    <property type="entry name" value="VPS28 C-terminal domain-like"/>
    <property type="match status" value="1"/>
</dbReference>
<dbReference type="PROSITE" id="PS51313">
    <property type="entry name" value="VPS28_N"/>
    <property type="match status" value="1"/>
</dbReference>
<dbReference type="FunFam" id="1.20.1440.200:FF:000001">
    <property type="entry name" value="Vacuolar protein sorting-associated protein 28 homolog"/>
    <property type="match status" value="1"/>
</dbReference>
<evidence type="ECO:0000256" key="2">
    <source>
        <dbReference type="ARBA" id="ARBA00022448"/>
    </source>
</evidence>
<dbReference type="InterPro" id="IPR038358">
    <property type="entry name" value="VPS28_N_sf"/>
</dbReference>
<evidence type="ECO:0000313" key="9">
    <source>
        <dbReference type="EnsemblMetazoa" id="Aqu2.1.21258_001"/>
    </source>
</evidence>
<evidence type="ECO:0000259" key="7">
    <source>
        <dbReference type="PROSITE" id="PS51310"/>
    </source>
</evidence>
<dbReference type="InParanoid" id="A0A1X7U0N2"/>
<dbReference type="PROSITE" id="PS51310">
    <property type="entry name" value="VPS28_C"/>
    <property type="match status" value="1"/>
</dbReference>
<dbReference type="PANTHER" id="PTHR12937:SF0">
    <property type="entry name" value="VACUOLAR PROTEIN SORTING-ASSOCIATED PROTEIN 28 HOMOLOG"/>
    <property type="match status" value="1"/>
</dbReference>
<dbReference type="PIRSF" id="PIRSF017535">
    <property type="entry name" value="VPS28"/>
    <property type="match status" value="1"/>
</dbReference>
<dbReference type="GO" id="GO:0043328">
    <property type="term" value="P:protein transport to vacuole involved in ubiquitin-dependent protein catabolic process via the multivesicular body sorting pathway"/>
    <property type="evidence" value="ECO:0007669"/>
    <property type="project" value="TreeGrafter"/>
</dbReference>
<evidence type="ECO:0000256" key="1">
    <source>
        <dbReference type="ARBA" id="ARBA00004177"/>
    </source>
</evidence>
<reference evidence="9" key="1">
    <citation type="submission" date="2017-05" db="UniProtKB">
        <authorList>
            <consortium name="EnsemblMetazoa"/>
        </authorList>
    </citation>
    <scope>IDENTIFICATION</scope>
</reference>
<dbReference type="PANTHER" id="PTHR12937">
    <property type="entry name" value="VACUOLAR PROTEIN SORTING 28, ISOFORM 2 VPS28"/>
    <property type="match status" value="1"/>
</dbReference>
<comment type="subcellular location">
    <subcellularLocation>
        <location evidence="1">Endosome</location>
    </subcellularLocation>
</comment>
<evidence type="ECO:0000256" key="6">
    <source>
        <dbReference type="PROSITE-ProRule" id="PRU00642"/>
    </source>
</evidence>
<keyword evidence="3 5" id="KW-0967">Endosome</keyword>
<dbReference type="GO" id="GO:0044877">
    <property type="term" value="F:protein-containing complex binding"/>
    <property type="evidence" value="ECO:0007669"/>
    <property type="project" value="TreeGrafter"/>
</dbReference>
<dbReference type="InterPro" id="IPR007143">
    <property type="entry name" value="Vps28"/>
</dbReference>
<dbReference type="EnsemblMetazoa" id="Aqu2.1.21258_001">
    <property type="protein sequence ID" value="Aqu2.1.21258_001"/>
    <property type="gene ID" value="Aqu2.1.21258"/>
</dbReference>
<evidence type="ECO:0000256" key="5">
    <source>
        <dbReference type="PIRNR" id="PIRNR017535"/>
    </source>
</evidence>
<dbReference type="FunFam" id="1.20.120.1130:FF:000001">
    <property type="entry name" value="Vacuolar protein sorting-associated protein 28 homolog"/>
    <property type="match status" value="1"/>
</dbReference>
<accession>A0A1X7U0N2</accession>
<dbReference type="STRING" id="400682.A0A1X7U0N2"/>
<feature type="domain" description="VPS28 N-terminal" evidence="8">
    <location>
        <begin position="34"/>
        <end position="140"/>
    </location>
</feature>
<organism evidence="9">
    <name type="scientific">Amphimedon queenslandica</name>
    <name type="common">Sponge</name>
    <dbReference type="NCBI Taxonomy" id="400682"/>
    <lineage>
        <taxon>Eukaryota</taxon>
        <taxon>Metazoa</taxon>
        <taxon>Porifera</taxon>
        <taxon>Demospongiae</taxon>
        <taxon>Heteroscleromorpha</taxon>
        <taxon>Haplosclerida</taxon>
        <taxon>Niphatidae</taxon>
        <taxon>Amphimedon</taxon>
    </lineage>
</organism>
<dbReference type="eggNOG" id="KOG3284">
    <property type="taxonomic scope" value="Eukaryota"/>
</dbReference>
<comment type="similarity">
    <text evidence="5 6">Belongs to the VPS28 family.</text>
</comment>
<dbReference type="OrthoDB" id="2671at2759"/>
<dbReference type="InterPro" id="IPR037206">
    <property type="entry name" value="VPS28_C_sf"/>
</dbReference>
<dbReference type="InterPro" id="IPR017899">
    <property type="entry name" value="VPS28_C"/>
</dbReference>
<evidence type="ECO:0000256" key="3">
    <source>
        <dbReference type="ARBA" id="ARBA00022753"/>
    </source>
</evidence>
<sequence>MLDFYPLPFTLSTKMAAVPVFSGVPSRAASGGGGALDDSRLQEEIKLYDNARQREDYDNRANVFSLIKTIEALEKAYIKDAVTSEQYTTSCNILLDQYKAAFKLIKPSFASVETFSQRYMLHCPAAMERIKEGHPITVRDNKGNMSKAIAEIVSLFITIMDRLRLEIRAMDELHPDVKDLFETMSRMASLPASFEGRTKVRKWLDEMANMQASDELSEDQARQMLFDFESAYNDFNRFLSQS</sequence>
<feature type="domain" description="VPS28 C-terminal" evidence="7">
    <location>
        <begin position="144"/>
        <end position="240"/>
    </location>
</feature>
<dbReference type="Pfam" id="PF03997">
    <property type="entry name" value="VPS28"/>
    <property type="match status" value="1"/>
</dbReference>
<dbReference type="OMA" id="CDEFPTV"/>